<dbReference type="Proteomes" id="UP000024445">
    <property type="component" value="Segment"/>
</dbReference>
<proteinExistence type="predicted"/>
<accession>A0A023W6A0</accession>
<evidence type="ECO:0000313" key="2">
    <source>
        <dbReference type="Proteomes" id="UP000024445"/>
    </source>
</evidence>
<evidence type="ECO:0000313" key="1">
    <source>
        <dbReference type="EMBL" id="AHY25351.1"/>
    </source>
</evidence>
<gene>
    <name evidence="1" type="ORF">PS2_105</name>
</gene>
<dbReference type="EMBL" id="KJ025957">
    <property type="protein sequence ID" value="AHY25351.1"/>
    <property type="molecule type" value="Genomic_DNA"/>
</dbReference>
<protein>
    <submittedName>
        <fullName evidence="1">Uncharacterized protein</fullName>
    </submittedName>
</protein>
<keyword evidence="2" id="KW-1185">Reference proteome</keyword>
<dbReference type="KEGG" id="vg:19484988"/>
<organism evidence="1 2">
    <name type="scientific">Serratia phage PS2</name>
    <dbReference type="NCBI Taxonomy" id="1481112"/>
    <lineage>
        <taxon>Viruses</taxon>
        <taxon>Duplodnaviria</taxon>
        <taxon>Heunggongvirae</taxon>
        <taxon>Uroviricota</taxon>
        <taxon>Caudoviricetes</taxon>
        <taxon>Muldoonvirus</taxon>
        <taxon>Muldoonvirus PS2</taxon>
    </lineage>
</organism>
<name>A0A023W6A0_9CAUD</name>
<sequence length="105" mass="12128">MLYYYPINNKRIKKMTPTNVIEGRCFVVKSFRTDDGKYCSIGHKENTIAFNSVIDGKIRDHEVSQALLFSSKSQDTCVEFIATELEITADEVNELIRSIFRGWNK</sequence>
<dbReference type="GeneID" id="19484988"/>
<dbReference type="RefSeq" id="YP_009030152.1">
    <property type="nucleotide sequence ID" value="NC_024121.1"/>
</dbReference>
<reference evidence="1 2" key="1">
    <citation type="submission" date="2014-01" db="EMBL/GenBank/DDBJ databases">
        <authorList>
            <person name="Zhang G."/>
            <person name="Jin J."/>
            <person name="Li Z.J."/>
            <person name="Wang S.W."/>
            <person name="Chen S.J."/>
            <person name="Wang S.M."/>
            <person name="Wang X.T."/>
            <person name="Li Y.H."/>
            <person name="Wang J."/>
            <person name="Yang C.K."/>
            <person name="Wang L."/>
        </authorList>
    </citation>
    <scope>NUCLEOTIDE SEQUENCE [LARGE SCALE GENOMIC DNA]</scope>
</reference>